<dbReference type="Pfam" id="PF03659">
    <property type="entry name" value="Glyco_hydro_71"/>
    <property type="match status" value="1"/>
</dbReference>
<reference evidence="1 2" key="1">
    <citation type="submission" date="2024-02" db="EMBL/GenBank/DDBJ databases">
        <title>De novo assembly and annotation of 12 fungi associated with fruit tree decline syndrome in Ontario, Canada.</title>
        <authorList>
            <person name="Sulman M."/>
            <person name="Ellouze W."/>
            <person name="Ilyukhin E."/>
        </authorList>
    </citation>
    <scope>NUCLEOTIDE SEQUENCE [LARGE SCALE GENOMIC DNA]</scope>
    <source>
        <strain evidence="1 2">FDS-637</strain>
    </source>
</reference>
<gene>
    <name evidence="1" type="ORF">SLS55_000994</name>
</gene>
<protein>
    <recommendedName>
        <fullName evidence="3">Glucan endo-1,3-alpha-glucosidase agn1</fullName>
    </recommendedName>
</protein>
<evidence type="ECO:0000313" key="2">
    <source>
        <dbReference type="Proteomes" id="UP001430584"/>
    </source>
</evidence>
<accession>A0ABR3CVX3</accession>
<dbReference type="InterPro" id="IPR005197">
    <property type="entry name" value="Glyco_hydro_71"/>
</dbReference>
<organism evidence="1 2">
    <name type="scientific">Diplodia seriata</name>
    <dbReference type="NCBI Taxonomy" id="420778"/>
    <lineage>
        <taxon>Eukaryota</taxon>
        <taxon>Fungi</taxon>
        <taxon>Dikarya</taxon>
        <taxon>Ascomycota</taxon>
        <taxon>Pezizomycotina</taxon>
        <taxon>Dothideomycetes</taxon>
        <taxon>Dothideomycetes incertae sedis</taxon>
        <taxon>Botryosphaeriales</taxon>
        <taxon>Botryosphaeriaceae</taxon>
        <taxon>Diplodia</taxon>
    </lineage>
</organism>
<comment type="caution">
    <text evidence="1">The sequence shown here is derived from an EMBL/GenBank/DDBJ whole genome shotgun (WGS) entry which is preliminary data.</text>
</comment>
<proteinExistence type="predicted"/>
<dbReference type="GeneID" id="92005079"/>
<dbReference type="CDD" id="cd11577">
    <property type="entry name" value="GH71"/>
    <property type="match status" value="1"/>
</dbReference>
<name>A0ABR3CVX3_9PEZI</name>
<evidence type="ECO:0000313" key="1">
    <source>
        <dbReference type="EMBL" id="KAL0265037.1"/>
    </source>
</evidence>
<evidence type="ECO:0008006" key="3">
    <source>
        <dbReference type="Google" id="ProtNLM"/>
    </source>
</evidence>
<dbReference type="Proteomes" id="UP001430584">
    <property type="component" value="Unassembled WGS sequence"/>
</dbReference>
<dbReference type="EMBL" id="JAJVCZ030000001">
    <property type="protein sequence ID" value="KAL0265037.1"/>
    <property type="molecule type" value="Genomic_DNA"/>
</dbReference>
<keyword evidence="2" id="KW-1185">Reference proteome</keyword>
<dbReference type="RefSeq" id="XP_066637777.1">
    <property type="nucleotide sequence ID" value="XM_066772498.1"/>
</dbReference>
<sequence length="470" mass="50418">MTAISSVVYFSNAADAKAVFAHYMVGTTSEAHVHTDIDDAAAAGLDGFALNIGDPRQSWATDTISYMFDYTASNHPDFHLLFSLDLAAAGGAGATLSDYNALLKQYTPHAAYARGPSPNSYPFVSTYSDGGLTNETWEQWRGSDAFAEPDAVYFVPDFDATAGYYDGADGWWAYWGGVVDGLFSWEAAWPERAGFGGAFPGDTGPDEVVAKAAEARGKDYMIALSPLQYKNAYNTNLYRAGELNLPERMKNILEMSPAPEYAEVITWNDGPESHYIGNLWPEQNTDSDPARYATTALAPHSGWQHLIGSFAAAFRANASSATALRPFGDETVTGALWYKTILQSTTCPREGEGGVYAKPDGWNNGEDVLNWAVVVGDDGEGWKANLISDGEQIGSVELAAGLNYGKVEGLKAGFQRLEVVDKDGGAVRVAAGGRCVSTGCPDCIYNMNPQVVGFSDNEDDGECPDPDCSQ</sequence>